<proteinExistence type="predicted"/>
<feature type="compositionally biased region" description="Basic residues" evidence="1">
    <location>
        <begin position="293"/>
        <end position="303"/>
    </location>
</feature>
<dbReference type="STRING" id="15368.A0A2K2DCG7"/>
<dbReference type="ExpressionAtlas" id="A0A2K2DCG7">
    <property type="expression patterns" value="baseline"/>
</dbReference>
<dbReference type="SUPFAM" id="SSF63748">
    <property type="entry name" value="Tudor/PWWP/MBT"/>
    <property type="match status" value="2"/>
</dbReference>
<evidence type="ECO:0000313" key="4">
    <source>
        <dbReference type="EnsemblPlants" id="PNT71975"/>
    </source>
</evidence>
<dbReference type="EMBL" id="CM000881">
    <property type="protein sequence ID" value="PNT71975.1"/>
    <property type="molecule type" value="Genomic_DNA"/>
</dbReference>
<protein>
    <recommendedName>
        <fullName evidence="2">PWWP domain-containing protein</fullName>
    </recommendedName>
</protein>
<dbReference type="InterPro" id="IPR000313">
    <property type="entry name" value="PWWP_dom"/>
</dbReference>
<dbReference type="InterPro" id="IPR053063">
    <property type="entry name" value="PWWP_domain_containing_PDP"/>
</dbReference>
<feature type="domain" description="PWWP" evidence="2">
    <location>
        <begin position="87"/>
        <end position="150"/>
    </location>
</feature>
<dbReference type="OrthoDB" id="62853at2759"/>
<evidence type="ECO:0000256" key="1">
    <source>
        <dbReference type="SAM" id="MobiDB-lite"/>
    </source>
</evidence>
<dbReference type="Gene3D" id="2.30.30.140">
    <property type="match status" value="2"/>
</dbReference>
<feature type="compositionally biased region" description="Acidic residues" evidence="1">
    <location>
        <begin position="1029"/>
        <end position="1039"/>
    </location>
</feature>
<dbReference type="InParanoid" id="A0A2K2DCG7"/>
<organism evidence="3">
    <name type="scientific">Brachypodium distachyon</name>
    <name type="common">Purple false brome</name>
    <name type="synonym">Trachynia distachya</name>
    <dbReference type="NCBI Taxonomy" id="15368"/>
    <lineage>
        <taxon>Eukaryota</taxon>
        <taxon>Viridiplantae</taxon>
        <taxon>Streptophyta</taxon>
        <taxon>Embryophyta</taxon>
        <taxon>Tracheophyta</taxon>
        <taxon>Spermatophyta</taxon>
        <taxon>Magnoliopsida</taxon>
        <taxon>Liliopsida</taxon>
        <taxon>Poales</taxon>
        <taxon>Poaceae</taxon>
        <taxon>BOP clade</taxon>
        <taxon>Pooideae</taxon>
        <taxon>Stipodae</taxon>
        <taxon>Brachypodieae</taxon>
        <taxon>Brachypodium</taxon>
    </lineage>
</organism>
<dbReference type="EnsemblPlants" id="PNT71975">
    <property type="protein sequence ID" value="PNT71975"/>
    <property type="gene ID" value="BRADI_2g37881v3"/>
</dbReference>
<feature type="region of interest" description="Disordered" evidence="1">
    <location>
        <begin position="1"/>
        <end position="33"/>
    </location>
</feature>
<evidence type="ECO:0000313" key="3">
    <source>
        <dbReference type="EMBL" id="PNT71975.1"/>
    </source>
</evidence>
<accession>A0A2K2DCG7</accession>
<dbReference type="PANTHER" id="PTHR42851">
    <property type="entry name" value="ALDOLASE-RELATED"/>
    <property type="match status" value="1"/>
</dbReference>
<name>A0A2K2DCG7_BRADI</name>
<feature type="region of interest" description="Disordered" evidence="1">
    <location>
        <begin position="1020"/>
        <end position="1039"/>
    </location>
</feature>
<dbReference type="Proteomes" id="UP000008810">
    <property type="component" value="Chromosome 2"/>
</dbReference>
<evidence type="ECO:0000313" key="5">
    <source>
        <dbReference type="Proteomes" id="UP000008810"/>
    </source>
</evidence>
<feature type="domain" description="PWWP" evidence="2">
    <location>
        <begin position="595"/>
        <end position="649"/>
    </location>
</feature>
<dbReference type="Pfam" id="PF00855">
    <property type="entry name" value="PWWP"/>
    <property type="match status" value="2"/>
</dbReference>
<reference evidence="4" key="3">
    <citation type="submission" date="2018-08" db="UniProtKB">
        <authorList>
            <consortium name="EnsemblPlants"/>
        </authorList>
    </citation>
    <scope>IDENTIFICATION</scope>
    <source>
        <strain evidence="4">cv. Bd21</strain>
    </source>
</reference>
<feature type="compositionally biased region" description="Low complexity" evidence="1">
    <location>
        <begin position="281"/>
        <end position="292"/>
    </location>
</feature>
<dbReference type="PANTHER" id="PTHR42851:SF5">
    <property type="entry name" value="OS05G0122500 PROTEIN"/>
    <property type="match status" value="1"/>
</dbReference>
<dbReference type="CDD" id="cd05162">
    <property type="entry name" value="PWWP"/>
    <property type="match status" value="2"/>
</dbReference>
<dbReference type="PROSITE" id="PS50812">
    <property type="entry name" value="PWWP"/>
    <property type="match status" value="2"/>
</dbReference>
<feature type="region of interest" description="Disordered" evidence="1">
    <location>
        <begin position="281"/>
        <end position="320"/>
    </location>
</feature>
<feature type="region of interest" description="Disordered" evidence="1">
    <location>
        <begin position="557"/>
        <end position="579"/>
    </location>
</feature>
<evidence type="ECO:0000259" key="2">
    <source>
        <dbReference type="PROSITE" id="PS50812"/>
    </source>
</evidence>
<dbReference type="Gramene" id="PNT71975">
    <property type="protein sequence ID" value="PNT71975"/>
    <property type="gene ID" value="BRADI_2g37881v3"/>
</dbReference>
<sequence length="1039" mass="111069">MNSDRMASSPAPALPYAEGQRGSTAVARSARPRRVNPDVSAVFFQSSVRRRGPRKPPAQAALCERRARYGCAFEEEDGAGGGGRLAPSRLVWAKVKSHPWWPAQVFDAADASELALRHRGCHGATTLVAFFWDMTFAWAEAENLRPFSDGFPLLAGNGSITVACAVNAALAEVARRVAAGLSCACCHPGEKQLQQVVANAGVREDARGAAVDAGFARAAFRGEAFVQYVSALAVAPDAGADRLELTVAMAQLGAFNRWRSPSLPEYRAAFGIVEDGAMEAAATAPASRATTTPKRRRRRRARRGGGGAAASGDASGGNLTTTMSRCARGAAAAMTRDDGGKALVDYVLAMPAGAGAGAVDRHELKAFTQWRRAPSRLPDLAGTINVASNGATPSAATKKIGGSIGGDDDRAGAWRMTSCIRSRKDSATCDSDDHDHALEEEQDDDLEPFSPDHPSSHQMISSKMVSSKLGWKDYVIVMQSSQVECVAVSSFNDDKAMEDLRRYTRKLIICLFTGPMAMASPAVVLPEEEGAVCENFGDGRPTRLRVVRPDVAELLLQRGSPRPRRPKTTKEKQAQAGRARYGCAFEEEDGGKFAPPRLVWAKVKGHPWWPGQVFDPADASPLALDERHRRRQGSTLVAYFWDKTFAWVPPPSSSSSSSAPARALLRPFRDGFPRLAAVDSRVHVRTRTGAATMTFLGSAVDAALAEVARRVDAGLSCFCPGCDGVARKQPVENAGVREGAHGAMVDAAFARDALRGDAFVKYLSALALAPLAGADKLDLTVAMAQLSAFTRWRGTRGLPAYTAVYGIDDLADGGAMKAKRRRATARDNDACVAKWKMSRCRAREEEDDDDAMELDGFEPMVPQPLSQQMSTKMGKLMSRAAQQLSQSPAATRKANCNDHHHHQVNSGLRMMERAASAADHTMTAPSVKLQHGGEPPVAGLVLNFTSPGAVLSMTDLVKIFSHFGPVKEIRIENSAAVVMIFKRRADAETAFSGTAKIGALSANLVSFRLTYSLLSGATPIGSPGTPVSTDEEDHLEAAQ</sequence>
<keyword evidence="5" id="KW-1185">Reference proteome</keyword>
<reference evidence="3 4" key="1">
    <citation type="journal article" date="2010" name="Nature">
        <title>Genome sequencing and analysis of the model grass Brachypodium distachyon.</title>
        <authorList>
            <consortium name="International Brachypodium Initiative"/>
        </authorList>
    </citation>
    <scope>NUCLEOTIDE SEQUENCE [LARGE SCALE GENOMIC DNA]</scope>
    <source>
        <strain evidence="3 4">Bd21</strain>
    </source>
</reference>
<dbReference type="SMART" id="SM00293">
    <property type="entry name" value="PWWP"/>
    <property type="match status" value="2"/>
</dbReference>
<reference evidence="3" key="2">
    <citation type="submission" date="2017-06" db="EMBL/GenBank/DDBJ databases">
        <title>WGS assembly of Brachypodium distachyon.</title>
        <authorList>
            <consortium name="The International Brachypodium Initiative"/>
            <person name="Lucas S."/>
            <person name="Harmon-Smith M."/>
            <person name="Lail K."/>
            <person name="Tice H."/>
            <person name="Grimwood J."/>
            <person name="Bruce D."/>
            <person name="Barry K."/>
            <person name="Shu S."/>
            <person name="Lindquist E."/>
            <person name="Wang M."/>
            <person name="Pitluck S."/>
            <person name="Vogel J.P."/>
            <person name="Garvin D.F."/>
            <person name="Mockler T.C."/>
            <person name="Schmutz J."/>
            <person name="Rokhsar D."/>
            <person name="Bevan M.W."/>
        </authorList>
    </citation>
    <scope>NUCLEOTIDE SEQUENCE</scope>
    <source>
        <strain evidence="3">Bd21</strain>
    </source>
</reference>
<gene>
    <name evidence="3" type="ORF">BRADI_2g37881v3</name>
</gene>
<dbReference type="AlphaFoldDB" id="A0A2K2DCG7"/>